<reference evidence="2" key="1">
    <citation type="journal article" date="2014" name="PLoS ONE">
        <title>Transcriptome-Based Identification of ABC Transporters in the Western Tarnished Plant Bug Lygus hesperus.</title>
        <authorList>
            <person name="Hull J.J."/>
            <person name="Chaney K."/>
            <person name="Geib S.M."/>
            <person name="Fabrick J.A."/>
            <person name="Brent C.S."/>
            <person name="Walsh D."/>
            <person name="Lavine L.C."/>
        </authorList>
    </citation>
    <scope>NUCLEOTIDE SEQUENCE</scope>
</reference>
<organism evidence="2">
    <name type="scientific">Lygus hesperus</name>
    <name type="common">Western plant bug</name>
    <dbReference type="NCBI Taxonomy" id="30085"/>
    <lineage>
        <taxon>Eukaryota</taxon>
        <taxon>Metazoa</taxon>
        <taxon>Ecdysozoa</taxon>
        <taxon>Arthropoda</taxon>
        <taxon>Hexapoda</taxon>
        <taxon>Insecta</taxon>
        <taxon>Pterygota</taxon>
        <taxon>Neoptera</taxon>
        <taxon>Paraneoptera</taxon>
        <taxon>Hemiptera</taxon>
        <taxon>Heteroptera</taxon>
        <taxon>Panheteroptera</taxon>
        <taxon>Cimicomorpha</taxon>
        <taxon>Miridae</taxon>
        <taxon>Mirini</taxon>
        <taxon>Lygus</taxon>
    </lineage>
</organism>
<reference evidence="2" key="2">
    <citation type="submission" date="2014-07" db="EMBL/GenBank/DDBJ databases">
        <authorList>
            <person name="Hull J."/>
        </authorList>
    </citation>
    <scope>NUCLEOTIDE SEQUENCE</scope>
</reference>
<dbReference type="EMBL" id="GBHO01040710">
    <property type="protein sequence ID" value="JAG02894.1"/>
    <property type="molecule type" value="Transcribed_RNA"/>
</dbReference>
<dbReference type="EMBL" id="GBRD01017214">
    <property type="protein sequence ID" value="JAG48613.1"/>
    <property type="molecule type" value="Transcribed_RNA"/>
</dbReference>
<feature type="compositionally biased region" description="Basic and acidic residues" evidence="1">
    <location>
        <begin position="46"/>
        <end position="57"/>
    </location>
</feature>
<sequence length="277" mass="32041">MIGCSSASMYIYMIISLHHLVEPSILSDVFLEERNETITRPQRLNNRREGDGEDGHKLYLNPDPEDAEENGSDFYRNEPEGLGENEHELRLDPDEKTDEINDTADRPGRIIDVVEYGIGIEYDYDDEDEDEEEYITDDERAVNDTEPIEYIPWDELHIVKIRTATSTGVRKTAGALVQDKIVVASCRCIKVMDEHNPISFPDKEYRGEDAIHVTRSVTGETRYVDRMTFGIRRYCINDPDTTVLMVLILTKPFHTEPLRFITLPTLHKTCRLRFQEI</sequence>
<accession>A0A0A9W504</accession>
<protein>
    <submittedName>
        <fullName evidence="2">Bifunctional hemolysin/adenylate cyclase</fullName>
    </submittedName>
</protein>
<evidence type="ECO:0000313" key="2">
    <source>
        <dbReference type="EMBL" id="JAG02894.1"/>
    </source>
</evidence>
<evidence type="ECO:0000313" key="3">
    <source>
        <dbReference type="EMBL" id="JAG48613.1"/>
    </source>
</evidence>
<proteinExistence type="predicted"/>
<gene>
    <name evidence="2" type="primary">cya</name>
    <name evidence="2" type="ORF">CM83_99407</name>
</gene>
<feature type="region of interest" description="Disordered" evidence="1">
    <location>
        <begin position="41"/>
        <end position="103"/>
    </location>
</feature>
<name>A0A0A9W504_LYGHE</name>
<evidence type="ECO:0000256" key="1">
    <source>
        <dbReference type="SAM" id="MobiDB-lite"/>
    </source>
</evidence>
<feature type="compositionally biased region" description="Basic and acidic residues" evidence="1">
    <location>
        <begin position="75"/>
        <end position="94"/>
    </location>
</feature>
<dbReference type="AlphaFoldDB" id="A0A0A9W504"/>
<reference evidence="3" key="3">
    <citation type="submission" date="2014-09" db="EMBL/GenBank/DDBJ databases">
        <authorList>
            <person name="Magalhaes I.L.F."/>
            <person name="Oliveira U."/>
            <person name="Santos F.R."/>
            <person name="Vidigal T.H.D.A."/>
            <person name="Brescovit A.D."/>
            <person name="Santos A.J."/>
        </authorList>
    </citation>
    <scope>NUCLEOTIDE SEQUENCE</scope>
</reference>